<comment type="caution">
    <text evidence="6">The sequence shown here is derived from an EMBL/GenBank/DDBJ whole genome shotgun (WGS) entry which is preliminary data.</text>
</comment>
<evidence type="ECO:0000313" key="7">
    <source>
        <dbReference type="Proteomes" id="UP000254266"/>
    </source>
</evidence>
<organism evidence="6 7">
    <name type="scientific">endosymbiont of Galathealinum brachiosum</name>
    <dbReference type="NCBI Taxonomy" id="2200906"/>
    <lineage>
        <taxon>Bacteria</taxon>
        <taxon>Pseudomonadati</taxon>
        <taxon>Pseudomonadota</taxon>
        <taxon>Gammaproteobacteria</taxon>
        <taxon>sulfur-oxidizing symbionts</taxon>
    </lineage>
</organism>
<sequence length="249" mass="28818">MSKEFSRFELYIRSSIFWLFHFVSMILVVALVLVFFWLPINQRYAIGSSWAKMNMHFLRWFCNLKYEIKGKENIPDDASLVISNHQSTWETMSFQDFLPNQLWVMKKELFRIPVFGWGLALMSPIAIDRSAGKKAVDQIVEQGEQKLSQGRWVIVFPEGTRISPGVESKFKMGAFIFASRISHPVLPIAHNAGEFWPKHSFIKYPGTITVSIGDAFNASEMDSSDVKQKVESWIRQELLEIGDSSRWNR</sequence>
<evidence type="ECO:0000256" key="4">
    <source>
        <dbReference type="SAM" id="Phobius"/>
    </source>
</evidence>
<dbReference type="SMART" id="SM00563">
    <property type="entry name" value="PlsC"/>
    <property type="match status" value="1"/>
</dbReference>
<reference evidence="6 7" key="1">
    <citation type="journal article" date="2018" name="ISME J.">
        <title>Endosymbiont genomes yield clues of tubeworm success.</title>
        <authorList>
            <person name="Li Y."/>
            <person name="Liles M.R."/>
            <person name="Halanych K.M."/>
        </authorList>
    </citation>
    <scope>NUCLEOTIDE SEQUENCE [LARGE SCALE GENOMIC DNA]</scope>
    <source>
        <strain evidence="6">A1464</strain>
    </source>
</reference>
<keyword evidence="2" id="KW-0808">Transferase</keyword>
<dbReference type="PANTHER" id="PTHR10434">
    <property type="entry name" value="1-ACYL-SN-GLYCEROL-3-PHOSPHATE ACYLTRANSFERASE"/>
    <property type="match status" value="1"/>
</dbReference>
<keyword evidence="4" id="KW-0472">Membrane</keyword>
<dbReference type="GO" id="GO:0003841">
    <property type="term" value="F:1-acylglycerol-3-phosphate O-acyltransferase activity"/>
    <property type="evidence" value="ECO:0007669"/>
    <property type="project" value="TreeGrafter"/>
</dbReference>
<comment type="pathway">
    <text evidence="1">Lipid metabolism.</text>
</comment>
<evidence type="ECO:0000313" key="6">
    <source>
        <dbReference type="EMBL" id="RDH82822.1"/>
    </source>
</evidence>
<keyword evidence="3 6" id="KW-0012">Acyltransferase</keyword>
<feature type="transmembrane region" description="Helical" evidence="4">
    <location>
        <begin position="16"/>
        <end position="38"/>
    </location>
</feature>
<proteinExistence type="predicted"/>
<dbReference type="Pfam" id="PF01553">
    <property type="entry name" value="Acyltransferase"/>
    <property type="match status" value="1"/>
</dbReference>
<dbReference type="Proteomes" id="UP000254266">
    <property type="component" value="Unassembled WGS sequence"/>
</dbReference>
<keyword evidence="7" id="KW-1185">Reference proteome</keyword>
<keyword evidence="4" id="KW-0812">Transmembrane</keyword>
<dbReference type="PANTHER" id="PTHR10434:SF40">
    <property type="entry name" value="1-ACYL-SN-GLYCEROL-3-PHOSPHATE ACYLTRANSFERASE"/>
    <property type="match status" value="1"/>
</dbReference>
<dbReference type="SUPFAM" id="SSF69593">
    <property type="entry name" value="Glycerol-3-phosphate (1)-acyltransferase"/>
    <property type="match status" value="1"/>
</dbReference>
<dbReference type="AlphaFoldDB" id="A0A370DD30"/>
<evidence type="ECO:0000259" key="5">
    <source>
        <dbReference type="SMART" id="SM00563"/>
    </source>
</evidence>
<keyword evidence="4" id="KW-1133">Transmembrane helix</keyword>
<gene>
    <name evidence="6" type="ORF">DIZ80_11155</name>
</gene>
<accession>A0A370DD30</accession>
<protein>
    <submittedName>
        <fullName evidence="6">1-acyl-sn-glycerol-3-phosphate acyltransferase</fullName>
    </submittedName>
</protein>
<dbReference type="EMBL" id="QFXC01000011">
    <property type="protein sequence ID" value="RDH82822.1"/>
    <property type="molecule type" value="Genomic_DNA"/>
</dbReference>
<dbReference type="InterPro" id="IPR002123">
    <property type="entry name" value="Plipid/glycerol_acylTrfase"/>
</dbReference>
<evidence type="ECO:0000256" key="2">
    <source>
        <dbReference type="ARBA" id="ARBA00022679"/>
    </source>
</evidence>
<evidence type="ECO:0000256" key="1">
    <source>
        <dbReference type="ARBA" id="ARBA00005189"/>
    </source>
</evidence>
<evidence type="ECO:0000256" key="3">
    <source>
        <dbReference type="ARBA" id="ARBA00023315"/>
    </source>
</evidence>
<dbReference type="GO" id="GO:0006654">
    <property type="term" value="P:phosphatidic acid biosynthetic process"/>
    <property type="evidence" value="ECO:0007669"/>
    <property type="project" value="TreeGrafter"/>
</dbReference>
<feature type="domain" description="Phospholipid/glycerol acyltransferase" evidence="5">
    <location>
        <begin position="79"/>
        <end position="193"/>
    </location>
</feature>
<dbReference type="CDD" id="cd07989">
    <property type="entry name" value="LPLAT_AGPAT-like"/>
    <property type="match status" value="1"/>
</dbReference>
<name>A0A370DD30_9GAMM</name>